<reference evidence="2" key="1">
    <citation type="submission" date="2021-03" db="EMBL/GenBank/DDBJ databases">
        <authorList>
            <person name="Wang G."/>
        </authorList>
    </citation>
    <scope>NUCLEOTIDE SEQUENCE</scope>
    <source>
        <strain evidence="2">KCTC 12899</strain>
    </source>
</reference>
<keyword evidence="1" id="KW-0812">Transmembrane</keyword>
<dbReference type="RefSeq" id="WP_207856637.1">
    <property type="nucleotide sequence ID" value="NZ_JAFREP010000002.1"/>
</dbReference>
<sequence length="48" mass="5473">MALVSLLNAKEAWRIHKEHPQPGAVWVLLSGLLRVAIIAFHFWLLVNI</sequence>
<name>A0A8J7Q477_9BACT</name>
<dbReference type="Proteomes" id="UP000664417">
    <property type="component" value="Unassembled WGS sequence"/>
</dbReference>
<keyword evidence="1" id="KW-0472">Membrane</keyword>
<comment type="caution">
    <text evidence="2">The sequence shown here is derived from an EMBL/GenBank/DDBJ whole genome shotgun (WGS) entry which is preliminary data.</text>
</comment>
<dbReference type="AlphaFoldDB" id="A0A8J7Q477"/>
<proteinExistence type="predicted"/>
<accession>A0A8J7Q477</accession>
<dbReference type="EMBL" id="JAFREP010000002">
    <property type="protein sequence ID" value="MBO1317401.1"/>
    <property type="molecule type" value="Genomic_DNA"/>
</dbReference>
<evidence type="ECO:0000313" key="2">
    <source>
        <dbReference type="EMBL" id="MBO1317401.1"/>
    </source>
</evidence>
<evidence type="ECO:0000313" key="3">
    <source>
        <dbReference type="Proteomes" id="UP000664417"/>
    </source>
</evidence>
<evidence type="ECO:0000256" key="1">
    <source>
        <dbReference type="SAM" id="Phobius"/>
    </source>
</evidence>
<organism evidence="2 3">
    <name type="scientific">Acanthopleuribacter pedis</name>
    <dbReference type="NCBI Taxonomy" id="442870"/>
    <lineage>
        <taxon>Bacteria</taxon>
        <taxon>Pseudomonadati</taxon>
        <taxon>Acidobacteriota</taxon>
        <taxon>Holophagae</taxon>
        <taxon>Acanthopleuribacterales</taxon>
        <taxon>Acanthopleuribacteraceae</taxon>
        <taxon>Acanthopleuribacter</taxon>
    </lineage>
</organism>
<gene>
    <name evidence="2" type="ORF">J3U88_02935</name>
</gene>
<feature type="transmembrane region" description="Helical" evidence="1">
    <location>
        <begin position="23"/>
        <end position="46"/>
    </location>
</feature>
<keyword evidence="1" id="KW-1133">Transmembrane helix</keyword>
<protein>
    <submittedName>
        <fullName evidence="2">Uncharacterized protein</fullName>
    </submittedName>
</protein>
<keyword evidence="3" id="KW-1185">Reference proteome</keyword>